<organism evidence="1 2">
    <name type="scientific">Petralouisia muris</name>
    <dbReference type="NCBI Taxonomy" id="3032872"/>
    <lineage>
        <taxon>Bacteria</taxon>
        <taxon>Bacillati</taxon>
        <taxon>Bacillota</taxon>
        <taxon>Clostridia</taxon>
        <taxon>Lachnospirales</taxon>
        <taxon>Lachnospiraceae</taxon>
        <taxon>Petralouisia</taxon>
    </lineage>
</organism>
<sequence length="454" mass="49592">MSNKSSMKTEKIGLLEKISYGGGDLASNIILVLASTYVSFFYTDALGLNPAIIGSIIMFSRFADGFTDVLMGYLIDKTKSKHGKCRPWILWLSIPIATAMVLIFMVPNIGGAGKYVYVAITYNLVVTFLYTMINIPYGTMTSLLSRDQHERMSINVVRMTMAQIGSLIINSLTLPFVNAAGGSGNQKSWIIVSVVYSIVAAFSFIACFVNTKERVTVAQEKQEKLSFGKSLSVCVQNKYWLMLVAVFLFFIFASTFNGAVGTYYAKYIIGDENVMGYLMSIMTLPAIVFIPVLAPLTKKIGKRNAAWIGSFVSLAGQALMLLNPASFSWLIVCNVIKGIGNATLNGTIFAMVADTIEYGHWKSGIRVEGMLYSSMTFGAKFASGIGNSIALSVLGKAGYDGLAAVQTESALEAIRAFYLYVPMAFMVAICVIYALYKLDGMYPRIIKELTEKGE</sequence>
<reference evidence="1" key="1">
    <citation type="submission" date="2019-04" db="EMBL/GenBank/DDBJ databases">
        <title>Microbes associate with the intestines of laboratory mice.</title>
        <authorList>
            <person name="Navarre W."/>
            <person name="Wong E."/>
            <person name="Huang K."/>
            <person name="Tropini C."/>
            <person name="Ng K."/>
            <person name="Yu B."/>
        </authorList>
    </citation>
    <scope>NUCLEOTIDE SEQUENCE</scope>
    <source>
        <strain evidence="1">NM01_1-7b</strain>
    </source>
</reference>
<dbReference type="Proteomes" id="UP000304953">
    <property type="component" value="Unassembled WGS sequence"/>
</dbReference>
<name>A0AC61RN74_9FIRM</name>
<accession>A0AC61RN74</accession>
<comment type="caution">
    <text evidence="1">The sequence shown here is derived from an EMBL/GenBank/DDBJ whole genome shotgun (WGS) entry which is preliminary data.</text>
</comment>
<gene>
    <name evidence="1" type="ORF">E5329_26435</name>
</gene>
<evidence type="ECO:0000313" key="2">
    <source>
        <dbReference type="Proteomes" id="UP000304953"/>
    </source>
</evidence>
<protein>
    <submittedName>
        <fullName evidence="1">MFS transporter</fullName>
    </submittedName>
</protein>
<keyword evidence="2" id="KW-1185">Reference proteome</keyword>
<dbReference type="EMBL" id="SRYA01000110">
    <property type="protein sequence ID" value="TGY87718.1"/>
    <property type="molecule type" value="Genomic_DNA"/>
</dbReference>
<proteinExistence type="predicted"/>
<evidence type="ECO:0000313" key="1">
    <source>
        <dbReference type="EMBL" id="TGY87718.1"/>
    </source>
</evidence>